<sequence>MTKMFSNGWVNSKTWHWQTSNQYVFGLFWGVRCKTPHEIIIPKYAHLSKLYTVDDLHASTWLRQRMPISGAPCDLHVGRHTFPSHTGDPDSTLTIYVETGGPRNHLISKTHYGREWEGNIVVVQHCTSTKKPMSLHMAQIDFVDKVLMKCVFFATLRSEEAPEKPILSMPPDVFDSFNSPCFAEFVKKYNKLYVQPVPPPAPRADMVTTIITDFKDPGFRVFGCTELLEQVLYDVGILTLNVFHAVCRYGRDCVQGLMRRRMRELLRLCMPSSYIQPFLILLDYTQSAVDGSFTTCMLMWDSDWDPCDMNVFILITMKYACSPSH</sequence>
<keyword evidence="2" id="KW-1185">Reference proteome</keyword>
<reference evidence="1" key="1">
    <citation type="submission" date="2023-06" db="EMBL/GenBank/DDBJ databases">
        <authorList>
            <consortium name="Lawrence Berkeley National Laboratory"/>
            <person name="Ahrendt S."/>
            <person name="Sahu N."/>
            <person name="Indic B."/>
            <person name="Wong-Bajracharya J."/>
            <person name="Merenyi Z."/>
            <person name="Ke H.-M."/>
            <person name="Monk M."/>
            <person name="Kocsube S."/>
            <person name="Drula E."/>
            <person name="Lipzen A."/>
            <person name="Balint B."/>
            <person name="Henrissat B."/>
            <person name="Andreopoulos B."/>
            <person name="Martin F.M."/>
            <person name="Harder C.B."/>
            <person name="Rigling D."/>
            <person name="Ford K.L."/>
            <person name="Foster G.D."/>
            <person name="Pangilinan J."/>
            <person name="Papanicolaou A."/>
            <person name="Barry K."/>
            <person name="LaButti K."/>
            <person name="Viragh M."/>
            <person name="Koriabine M."/>
            <person name="Yan M."/>
            <person name="Riley R."/>
            <person name="Champramary S."/>
            <person name="Plett K.L."/>
            <person name="Tsai I.J."/>
            <person name="Slot J."/>
            <person name="Sipos G."/>
            <person name="Plett J."/>
            <person name="Nagy L.G."/>
            <person name="Grigoriev I.V."/>
        </authorList>
    </citation>
    <scope>NUCLEOTIDE SEQUENCE</scope>
    <source>
        <strain evidence="1">FPL87.14</strain>
    </source>
</reference>
<evidence type="ECO:0000313" key="1">
    <source>
        <dbReference type="EMBL" id="KAK0429954.1"/>
    </source>
</evidence>
<comment type="caution">
    <text evidence="1">The sequence shown here is derived from an EMBL/GenBank/DDBJ whole genome shotgun (WGS) entry which is preliminary data.</text>
</comment>
<accession>A0AA39IVI3</accession>
<dbReference type="Proteomes" id="UP001175226">
    <property type="component" value="Unassembled WGS sequence"/>
</dbReference>
<proteinExistence type="predicted"/>
<evidence type="ECO:0000313" key="2">
    <source>
        <dbReference type="Proteomes" id="UP001175226"/>
    </source>
</evidence>
<name>A0AA39IVI3_9AGAR</name>
<gene>
    <name evidence="1" type="ORF">EV421DRAFT_1913621</name>
</gene>
<dbReference type="AlphaFoldDB" id="A0AA39IVI3"/>
<protein>
    <submittedName>
        <fullName evidence="1">Uncharacterized protein</fullName>
    </submittedName>
</protein>
<dbReference type="EMBL" id="JAUEPT010000183">
    <property type="protein sequence ID" value="KAK0429954.1"/>
    <property type="molecule type" value="Genomic_DNA"/>
</dbReference>
<organism evidence="1 2">
    <name type="scientific">Armillaria borealis</name>
    <dbReference type="NCBI Taxonomy" id="47425"/>
    <lineage>
        <taxon>Eukaryota</taxon>
        <taxon>Fungi</taxon>
        <taxon>Dikarya</taxon>
        <taxon>Basidiomycota</taxon>
        <taxon>Agaricomycotina</taxon>
        <taxon>Agaricomycetes</taxon>
        <taxon>Agaricomycetidae</taxon>
        <taxon>Agaricales</taxon>
        <taxon>Marasmiineae</taxon>
        <taxon>Physalacriaceae</taxon>
        <taxon>Armillaria</taxon>
    </lineage>
</organism>